<dbReference type="EC" id="3.2.1.52" evidence="3"/>
<keyword evidence="4 7" id="KW-0378">Hydrolase</keyword>
<comment type="catalytic activity">
    <reaction evidence="1">
        <text>Hydrolysis of terminal non-reducing N-acetyl-D-hexosamine residues in N-acetyl-beta-D-hexosaminides.</text>
        <dbReference type="EC" id="3.2.1.52"/>
    </reaction>
</comment>
<dbReference type="PANTHER" id="PTHR30480">
    <property type="entry name" value="BETA-HEXOSAMINIDASE-RELATED"/>
    <property type="match status" value="1"/>
</dbReference>
<evidence type="ECO:0000256" key="5">
    <source>
        <dbReference type="ARBA" id="ARBA00023295"/>
    </source>
</evidence>
<dbReference type="PANTHER" id="PTHR30480:SF13">
    <property type="entry name" value="BETA-HEXOSAMINIDASE"/>
    <property type="match status" value="1"/>
</dbReference>
<evidence type="ECO:0000313" key="7">
    <source>
        <dbReference type="EMBL" id="AKQ04671.1"/>
    </source>
</evidence>
<dbReference type="InterPro" id="IPR001764">
    <property type="entry name" value="Glyco_hydro_3_N"/>
</dbReference>
<evidence type="ECO:0000256" key="4">
    <source>
        <dbReference type="ARBA" id="ARBA00022801"/>
    </source>
</evidence>
<evidence type="ECO:0000256" key="1">
    <source>
        <dbReference type="ARBA" id="ARBA00001231"/>
    </source>
</evidence>
<accession>A0A0H4T9S4</accession>
<proteinExistence type="inferred from homology"/>
<feature type="domain" description="Glycoside hydrolase family 3 N-terminal" evidence="6">
    <location>
        <begin position="33"/>
        <end position="315"/>
    </location>
</feature>
<evidence type="ECO:0000256" key="3">
    <source>
        <dbReference type="ARBA" id="ARBA00012663"/>
    </source>
</evidence>
<dbReference type="Gene3D" id="3.20.20.300">
    <property type="entry name" value="Glycoside hydrolase, family 3, N-terminal domain"/>
    <property type="match status" value="1"/>
</dbReference>
<dbReference type="EMBL" id="KT007046">
    <property type="protein sequence ID" value="AKQ04671.1"/>
    <property type="molecule type" value="Genomic_DNA"/>
</dbReference>
<evidence type="ECO:0000259" key="6">
    <source>
        <dbReference type="Pfam" id="PF00933"/>
    </source>
</evidence>
<dbReference type="GO" id="GO:0009254">
    <property type="term" value="P:peptidoglycan turnover"/>
    <property type="evidence" value="ECO:0007669"/>
    <property type="project" value="TreeGrafter"/>
</dbReference>
<sequence>MTPVARLVFPALRWRRRTGFEHERPRVERTLALGVGGYIFFGGTAEAARALIRDIRAAAVHPLLFAADFERGVGQQFTDRTHLPAPAALGFLGKPELTARCGRITARQARHVGINWVYAPVADLDVEPDNPIVQTRSFGDLPDHVGAQVGAWIRGAEAEGVATSVKHYPGHGRTRVDSHETLPTVDATLEVLTASDLKPFADGIAAGTRSVMCAHVAYPAWDSSGLPASLSAAVLRHLRTELGFDGVIVTDALIMEGVLRGRGAAGAVVAAVAAGADALLYPQDAEAVVTALDAAVGRSLPGARLDDALARIARLADGVSGPEPSAPDLADDAAFADALADLTLHVLRGDALGLAQPLEILIVDDDVGGPYAVGPRDLIERRLSDLGVRLGKGGSRIVLVYAEPRSWKGRAMLGDRSLVALRRAAPSAALIILFGHPRLEGQLEGTAPVLCGWHGQPLMQHAAARWVAARLR</sequence>
<dbReference type="Pfam" id="PF00933">
    <property type="entry name" value="Glyco_hydro_3"/>
    <property type="match status" value="1"/>
</dbReference>
<evidence type="ECO:0000256" key="2">
    <source>
        <dbReference type="ARBA" id="ARBA00005336"/>
    </source>
</evidence>
<dbReference type="GO" id="GO:0004563">
    <property type="term" value="F:beta-N-acetylhexosaminidase activity"/>
    <property type="evidence" value="ECO:0007669"/>
    <property type="project" value="UniProtKB-EC"/>
</dbReference>
<organism evidence="7">
    <name type="scientific">uncultured Gemmatimonadetes bacterium Rifle_16ft_4_minimus_7</name>
    <dbReference type="NCBI Taxonomy" id="1665098"/>
    <lineage>
        <taxon>Bacteria</taxon>
        <taxon>Pseudomonadati</taxon>
        <taxon>Gemmatimonadota</taxon>
        <taxon>environmental samples</taxon>
    </lineage>
</organism>
<dbReference type="InterPro" id="IPR017853">
    <property type="entry name" value="GH"/>
</dbReference>
<dbReference type="AlphaFoldDB" id="A0A0H4T9S4"/>
<keyword evidence="5 7" id="KW-0326">Glycosidase</keyword>
<dbReference type="InterPro" id="IPR036962">
    <property type="entry name" value="Glyco_hydro_3_N_sf"/>
</dbReference>
<name>A0A0H4T9S4_9BACT</name>
<dbReference type="SUPFAM" id="SSF51445">
    <property type="entry name" value="(Trans)glycosidases"/>
    <property type="match status" value="1"/>
</dbReference>
<dbReference type="GO" id="GO:0005975">
    <property type="term" value="P:carbohydrate metabolic process"/>
    <property type="evidence" value="ECO:0007669"/>
    <property type="project" value="InterPro"/>
</dbReference>
<reference evidence="7" key="1">
    <citation type="journal article" date="2015" name="ISME J.">
        <title>Aquifer environment selects for microbial species cohorts in sediment and groundwater.</title>
        <authorList>
            <person name="Hug L.A."/>
            <person name="Thomas B.C."/>
            <person name="Brown C.T."/>
            <person name="Frischkorn K.R."/>
            <person name="Williams K.H."/>
            <person name="Tringe S.G."/>
            <person name="Banfield J.F."/>
        </authorList>
    </citation>
    <scope>NUCLEOTIDE SEQUENCE</scope>
</reference>
<protein>
    <recommendedName>
        <fullName evidence="3">beta-N-acetylhexosaminidase</fullName>
        <ecNumber evidence="3">3.2.1.52</ecNumber>
    </recommendedName>
</protein>
<dbReference type="InterPro" id="IPR050226">
    <property type="entry name" value="NagZ_Beta-hexosaminidase"/>
</dbReference>
<comment type="similarity">
    <text evidence="2">Belongs to the glycosyl hydrolase 3 family.</text>
</comment>